<sequence>MTPFWSPFKQRRSPDSPSLRRCKDPAPAPTLPPSPVVAVRPTTPRDPADSLRQQRHSQDPAGGPRQQERSRQQPRKYKMESNLTPSSGQDSTTNSQSTRSKIDPAWEHVSKERYANGRKALICLYCKKITKGGGIHRMKQHLAGVKGDIGPCKSVPPDVKFRMENSLQEFVNSKKAAQEAYECRNPYGPNVSQFEGDGAEGEEEVQQMQSPMAANSGKRKKSTVDKYFAPRNTQGAQPSMRSVLVGKEVIWRANMTVGRFFYDACIPTNAVNSFYFKPMLDVISAIGPGYKGPNYHQLRVNLLKDAKKEVQLLVDSYRAIWAKVGCTIMGDGWTDNKQKTLINFLVYCPEGISFVKSVDASDIVKDATNLFQLFDEVIEWVGPLNVVHIVTDNAANYVAAGRLISQKHKHINWSPCAAHCLNLIFKDIGKMDHVAELVRRASKILRPGATRFATTFIALKSLHDHKHDLQALVTSKFFVDSRYSKDYKSQVAVSIILDNRFWNDCLIVVNLMSPLMRLLRIVDCDERSSMGYVYEGMYRVRLGIKKLFNYNKRLYKPYTEIIKQRWDQQLKKSIHSAAYWLNPCFQYDQENFCNKPNVIGGVMDVIDQKVLKGKLETMNEMKLFRDRLGSFGRELTYSSREVLQPDEWWRLHGYSAPHLQKFYNKKRIYDPIDYACIDETDFWVVDDDQPAELDVEELENLLYEEGSIPINEVEGSSSHIDDEDGGDVAIEGLDVENFGFPNAHVQSPYSNFQNE</sequence>
<dbReference type="PANTHER" id="PTHR32166:SF121">
    <property type="entry name" value="DUF659 DOMAIN-CONTAINING PROTEIN"/>
    <property type="match status" value="1"/>
</dbReference>
<feature type="compositionally biased region" description="Polar residues" evidence="5">
    <location>
        <begin position="81"/>
        <end position="99"/>
    </location>
</feature>
<dbReference type="SUPFAM" id="SSF53098">
    <property type="entry name" value="Ribonuclease H-like"/>
    <property type="match status" value="1"/>
</dbReference>
<protein>
    <recommendedName>
        <fullName evidence="6">BED-type domain-containing protein</fullName>
    </recommendedName>
</protein>
<dbReference type="Pfam" id="PF02892">
    <property type="entry name" value="zf-BED"/>
    <property type="match status" value="1"/>
</dbReference>
<dbReference type="PROSITE" id="PS50808">
    <property type="entry name" value="ZF_BED"/>
    <property type="match status" value="1"/>
</dbReference>
<feature type="compositionally biased region" description="Pro residues" evidence="5">
    <location>
        <begin position="26"/>
        <end position="35"/>
    </location>
</feature>
<dbReference type="InterPro" id="IPR003656">
    <property type="entry name" value="Znf_BED"/>
</dbReference>
<evidence type="ECO:0000256" key="5">
    <source>
        <dbReference type="SAM" id="MobiDB-lite"/>
    </source>
</evidence>
<proteinExistence type="predicted"/>
<evidence type="ECO:0000313" key="7">
    <source>
        <dbReference type="EMBL" id="CAN81480.1"/>
    </source>
</evidence>
<keyword evidence="1" id="KW-0479">Metal-binding</keyword>
<keyword evidence="3" id="KW-0862">Zinc</keyword>
<dbReference type="PANTHER" id="PTHR32166">
    <property type="entry name" value="OSJNBA0013A04.12 PROTEIN"/>
    <property type="match status" value="1"/>
</dbReference>
<dbReference type="AlphaFoldDB" id="A5BU52"/>
<evidence type="ECO:0000256" key="4">
    <source>
        <dbReference type="PROSITE-ProRule" id="PRU00027"/>
    </source>
</evidence>
<dbReference type="EMBL" id="AM471252">
    <property type="protein sequence ID" value="CAN81480.1"/>
    <property type="molecule type" value="Genomic_DNA"/>
</dbReference>
<accession>A5BU52</accession>
<organism evidence="7">
    <name type="scientific">Vitis vinifera</name>
    <name type="common">Grape</name>
    <dbReference type="NCBI Taxonomy" id="29760"/>
    <lineage>
        <taxon>Eukaryota</taxon>
        <taxon>Viridiplantae</taxon>
        <taxon>Streptophyta</taxon>
        <taxon>Embryophyta</taxon>
        <taxon>Tracheophyta</taxon>
        <taxon>Spermatophyta</taxon>
        <taxon>Magnoliopsida</taxon>
        <taxon>eudicotyledons</taxon>
        <taxon>Gunneridae</taxon>
        <taxon>Pentapetalae</taxon>
        <taxon>rosids</taxon>
        <taxon>Vitales</taxon>
        <taxon>Vitaceae</taxon>
        <taxon>Viteae</taxon>
        <taxon>Vitis</taxon>
    </lineage>
</organism>
<dbReference type="GO" id="GO:0008270">
    <property type="term" value="F:zinc ion binding"/>
    <property type="evidence" value="ECO:0007669"/>
    <property type="project" value="UniProtKB-KW"/>
</dbReference>
<dbReference type="Pfam" id="PF04937">
    <property type="entry name" value="DUF659"/>
    <property type="match status" value="1"/>
</dbReference>
<gene>
    <name evidence="7" type="ORF">VITISV_007207</name>
</gene>
<dbReference type="InterPro" id="IPR007021">
    <property type="entry name" value="DUF659"/>
</dbReference>
<feature type="domain" description="BED-type" evidence="6">
    <location>
        <begin position="100"/>
        <end position="159"/>
    </location>
</feature>
<evidence type="ECO:0000256" key="1">
    <source>
        <dbReference type="ARBA" id="ARBA00022723"/>
    </source>
</evidence>
<evidence type="ECO:0000256" key="3">
    <source>
        <dbReference type="ARBA" id="ARBA00022833"/>
    </source>
</evidence>
<dbReference type="InterPro" id="IPR012337">
    <property type="entry name" value="RNaseH-like_sf"/>
</dbReference>
<name>A5BU52_VITVI</name>
<evidence type="ECO:0000256" key="2">
    <source>
        <dbReference type="ARBA" id="ARBA00022771"/>
    </source>
</evidence>
<evidence type="ECO:0000259" key="6">
    <source>
        <dbReference type="PROSITE" id="PS50808"/>
    </source>
</evidence>
<dbReference type="GO" id="GO:0003677">
    <property type="term" value="F:DNA binding"/>
    <property type="evidence" value="ECO:0007669"/>
    <property type="project" value="InterPro"/>
</dbReference>
<reference evidence="7" key="1">
    <citation type="journal article" date="2007" name="PLoS ONE">
        <title>The first genome sequence of an elite grapevine cultivar (Pinot noir Vitis vinifera L.): coping with a highly heterozygous genome.</title>
        <authorList>
            <person name="Velasco R."/>
            <person name="Zharkikh A."/>
            <person name="Troggio M."/>
            <person name="Cartwright D.A."/>
            <person name="Cestaro A."/>
            <person name="Pruss D."/>
            <person name="Pindo M."/>
            <person name="FitzGerald L.M."/>
            <person name="Vezzulli S."/>
            <person name="Reid J."/>
            <person name="Malacarne G."/>
            <person name="Iliev D."/>
            <person name="Coppola G."/>
            <person name="Wardell B."/>
            <person name="Micheletti D."/>
            <person name="Macalma T."/>
            <person name="Facci M."/>
            <person name="Mitchell J.T."/>
            <person name="Perazzolli M."/>
            <person name="Eldredge G."/>
            <person name="Gatto P."/>
            <person name="Oyzerski R."/>
            <person name="Moretto M."/>
            <person name="Gutin N."/>
            <person name="Stefanini M."/>
            <person name="Chen Y."/>
            <person name="Segala C."/>
            <person name="Davenport C."/>
            <person name="Dematte L."/>
            <person name="Mraz A."/>
            <person name="Battilana J."/>
            <person name="Stormo K."/>
            <person name="Costa F."/>
            <person name="Tao Q."/>
            <person name="Si-Ammour A."/>
            <person name="Harkins T."/>
            <person name="Lackey A."/>
            <person name="Perbost C."/>
            <person name="Taillon B."/>
            <person name="Stella A."/>
            <person name="Solovyev V."/>
            <person name="Fawcett J.A."/>
            <person name="Sterck L."/>
            <person name="Vandepoele K."/>
            <person name="Grando S.M."/>
            <person name="Toppo S."/>
            <person name="Moser C."/>
            <person name="Lanchbury J."/>
            <person name="Bogden R."/>
            <person name="Skolnick M."/>
            <person name="Sgaramella V."/>
            <person name="Bhatnagar S.K."/>
            <person name="Fontana P."/>
            <person name="Gutin A."/>
            <person name="Van de Peer Y."/>
            <person name="Salamini F."/>
            <person name="Viola R."/>
        </authorList>
    </citation>
    <scope>NUCLEOTIDE SEQUENCE</scope>
</reference>
<feature type="region of interest" description="Disordered" evidence="5">
    <location>
        <begin position="1"/>
        <end position="104"/>
    </location>
</feature>
<keyword evidence="2 4" id="KW-0863">Zinc-finger</keyword>